<reference evidence="1" key="1">
    <citation type="submission" date="2019-06" db="EMBL/GenBank/DDBJ databases">
        <title>Complete genome sequence of Methylogaea oryzae strain JCM16910.</title>
        <authorList>
            <person name="Asakawa S."/>
        </authorList>
    </citation>
    <scope>NUCLEOTIDE SEQUENCE</scope>
    <source>
        <strain evidence="1">E10</strain>
    </source>
</reference>
<keyword evidence="2" id="KW-1185">Reference proteome</keyword>
<evidence type="ECO:0000313" key="2">
    <source>
        <dbReference type="Proteomes" id="UP000824988"/>
    </source>
</evidence>
<evidence type="ECO:0000313" key="1">
    <source>
        <dbReference type="EMBL" id="BBL69564.1"/>
    </source>
</evidence>
<dbReference type="AlphaFoldDB" id="A0A8D4VLQ2"/>
<protein>
    <submittedName>
        <fullName evidence="1">Uncharacterized protein</fullName>
    </submittedName>
</protein>
<dbReference type="KEGG" id="moz:MoryE10_01700"/>
<dbReference type="EMBL" id="AP019782">
    <property type="protein sequence ID" value="BBL69564.1"/>
    <property type="molecule type" value="Genomic_DNA"/>
</dbReference>
<accession>A0A8D4VLQ2</accession>
<gene>
    <name evidence="1" type="ORF">MoryE10_01700</name>
</gene>
<name>A0A8D4VLQ2_9GAMM</name>
<sequence>MFSEALTIDSHGTCVIVKDVGARQTKYLMIGEPACQACGKCARVPLLADTILVDGRETEVELKCYDLRVSEAAKAYCMARGVRLTQLSKRSTIVLRNAAQGAASPKAALPVYRCQTARPQDAATDDLRLRYGFRGRFDRISSGFVWDIGCSAQRHNV</sequence>
<proteinExistence type="predicted"/>
<organism evidence="1 2">
    <name type="scientific">Methylogaea oryzae</name>
    <dbReference type="NCBI Taxonomy" id="1295382"/>
    <lineage>
        <taxon>Bacteria</taxon>
        <taxon>Pseudomonadati</taxon>
        <taxon>Pseudomonadota</taxon>
        <taxon>Gammaproteobacteria</taxon>
        <taxon>Methylococcales</taxon>
        <taxon>Methylococcaceae</taxon>
        <taxon>Methylogaea</taxon>
    </lineage>
</organism>
<dbReference type="Proteomes" id="UP000824988">
    <property type="component" value="Chromosome"/>
</dbReference>